<feature type="compositionally biased region" description="Basic and acidic residues" evidence="1">
    <location>
        <begin position="30"/>
        <end position="44"/>
    </location>
</feature>
<feature type="region of interest" description="Disordered" evidence="1">
    <location>
        <begin position="30"/>
        <end position="80"/>
    </location>
</feature>
<sequence>MLDYLEVRCVGVVALNWCCLVRRWRSKGRDRSRSRSRSRSENGRWRGRRPPASAAEGDKLTSEGGRVATAGGEGGRMSPMQRSRKYVIDYLLVPPPSVCLSPSTYSPVYVLGRGGVCLLICPGGDSSGGGGGCGNV</sequence>
<dbReference type="AlphaFoldDB" id="A0AAE1F1F4"/>
<comment type="caution">
    <text evidence="2">The sequence shown here is derived from an EMBL/GenBank/DDBJ whole genome shotgun (WGS) entry which is preliminary data.</text>
</comment>
<name>A0AAE1F1F4_PETCI</name>
<organism evidence="2 3">
    <name type="scientific">Petrolisthes cinctipes</name>
    <name type="common">Flat porcelain crab</name>
    <dbReference type="NCBI Taxonomy" id="88211"/>
    <lineage>
        <taxon>Eukaryota</taxon>
        <taxon>Metazoa</taxon>
        <taxon>Ecdysozoa</taxon>
        <taxon>Arthropoda</taxon>
        <taxon>Crustacea</taxon>
        <taxon>Multicrustacea</taxon>
        <taxon>Malacostraca</taxon>
        <taxon>Eumalacostraca</taxon>
        <taxon>Eucarida</taxon>
        <taxon>Decapoda</taxon>
        <taxon>Pleocyemata</taxon>
        <taxon>Anomura</taxon>
        <taxon>Galatheoidea</taxon>
        <taxon>Porcellanidae</taxon>
        <taxon>Petrolisthes</taxon>
    </lineage>
</organism>
<protein>
    <submittedName>
        <fullName evidence="2">Uncharacterized protein</fullName>
    </submittedName>
</protein>
<accession>A0AAE1F1F4</accession>
<dbReference type="EMBL" id="JAWQEG010003648">
    <property type="protein sequence ID" value="KAK3865175.1"/>
    <property type="molecule type" value="Genomic_DNA"/>
</dbReference>
<evidence type="ECO:0000256" key="1">
    <source>
        <dbReference type="SAM" id="MobiDB-lite"/>
    </source>
</evidence>
<keyword evidence="3" id="KW-1185">Reference proteome</keyword>
<evidence type="ECO:0000313" key="3">
    <source>
        <dbReference type="Proteomes" id="UP001286313"/>
    </source>
</evidence>
<dbReference type="Proteomes" id="UP001286313">
    <property type="component" value="Unassembled WGS sequence"/>
</dbReference>
<reference evidence="2" key="1">
    <citation type="submission" date="2023-10" db="EMBL/GenBank/DDBJ databases">
        <title>Genome assemblies of two species of porcelain crab, Petrolisthes cinctipes and Petrolisthes manimaculis (Anomura: Porcellanidae).</title>
        <authorList>
            <person name="Angst P."/>
        </authorList>
    </citation>
    <scope>NUCLEOTIDE SEQUENCE</scope>
    <source>
        <strain evidence="2">PB745_01</strain>
        <tissue evidence="2">Gill</tissue>
    </source>
</reference>
<gene>
    <name evidence="2" type="ORF">Pcinc_029201</name>
</gene>
<proteinExistence type="predicted"/>
<evidence type="ECO:0000313" key="2">
    <source>
        <dbReference type="EMBL" id="KAK3865175.1"/>
    </source>
</evidence>